<gene>
    <name evidence="3" type="ORF">CYMTET_44393</name>
</gene>
<dbReference type="EMBL" id="LGRX02030118">
    <property type="protein sequence ID" value="KAK3246064.1"/>
    <property type="molecule type" value="Genomic_DNA"/>
</dbReference>
<accession>A0AAE0C1J4</accession>
<evidence type="ECO:0000256" key="1">
    <source>
        <dbReference type="SAM" id="MobiDB-lite"/>
    </source>
</evidence>
<feature type="chain" id="PRO_5041956054" evidence="2">
    <location>
        <begin position="22"/>
        <end position="197"/>
    </location>
</feature>
<evidence type="ECO:0000256" key="2">
    <source>
        <dbReference type="SAM" id="SignalP"/>
    </source>
</evidence>
<reference evidence="3 4" key="1">
    <citation type="journal article" date="2015" name="Genome Biol. Evol.">
        <title>Comparative Genomics of a Bacterivorous Green Alga Reveals Evolutionary Causalities and Consequences of Phago-Mixotrophic Mode of Nutrition.</title>
        <authorList>
            <person name="Burns J.A."/>
            <person name="Paasch A."/>
            <person name="Narechania A."/>
            <person name="Kim E."/>
        </authorList>
    </citation>
    <scope>NUCLEOTIDE SEQUENCE [LARGE SCALE GENOMIC DNA]</scope>
    <source>
        <strain evidence="3 4">PLY_AMNH</strain>
    </source>
</reference>
<keyword evidence="2" id="KW-0732">Signal</keyword>
<name>A0AAE0C1J4_9CHLO</name>
<feature type="signal peptide" evidence="2">
    <location>
        <begin position="1"/>
        <end position="21"/>
    </location>
</feature>
<dbReference type="Proteomes" id="UP001190700">
    <property type="component" value="Unassembled WGS sequence"/>
</dbReference>
<comment type="caution">
    <text evidence="3">The sequence shown here is derived from an EMBL/GenBank/DDBJ whole genome shotgun (WGS) entry which is preliminary data.</text>
</comment>
<evidence type="ECO:0000313" key="4">
    <source>
        <dbReference type="Proteomes" id="UP001190700"/>
    </source>
</evidence>
<sequence>MGCRLGLGFVVAMSVHGFLHALIPPATVFWAGDLGTFDFGDIFLCPSLAWLDRSFRICDVAFSPRPYPNVLQRTASPQAYLEMGITTRSKKSLTRDSDIDASLRLIDGVRNTPTAATPSVPTPNPASNEDADVAVRRYLQEQSKLVDEIYKARLHRAWAKSIRVHYPVLGTSRCTQATLCSARHGELETFQVSIWPI</sequence>
<protein>
    <submittedName>
        <fullName evidence="3">Uncharacterized protein</fullName>
    </submittedName>
</protein>
<evidence type="ECO:0000313" key="3">
    <source>
        <dbReference type="EMBL" id="KAK3246064.1"/>
    </source>
</evidence>
<organism evidence="3 4">
    <name type="scientific">Cymbomonas tetramitiformis</name>
    <dbReference type="NCBI Taxonomy" id="36881"/>
    <lineage>
        <taxon>Eukaryota</taxon>
        <taxon>Viridiplantae</taxon>
        <taxon>Chlorophyta</taxon>
        <taxon>Pyramimonadophyceae</taxon>
        <taxon>Pyramimonadales</taxon>
        <taxon>Pyramimonadaceae</taxon>
        <taxon>Cymbomonas</taxon>
    </lineage>
</organism>
<feature type="region of interest" description="Disordered" evidence="1">
    <location>
        <begin position="111"/>
        <end position="130"/>
    </location>
</feature>
<keyword evidence="4" id="KW-1185">Reference proteome</keyword>
<dbReference type="AlphaFoldDB" id="A0AAE0C1J4"/>
<proteinExistence type="predicted"/>